<dbReference type="GO" id="GO:0034220">
    <property type="term" value="P:monoatomic ion transmembrane transport"/>
    <property type="evidence" value="ECO:0007669"/>
    <property type="project" value="UniProtKB-KW"/>
</dbReference>
<protein>
    <submittedName>
        <fullName evidence="3">Two pore domain potassium channel family protein</fullName>
    </submittedName>
</protein>
<keyword evidence="1" id="KW-0812">Transmembrane</keyword>
<sequence length="179" mass="20419">MELEKIDSFYKQLFRKAGLTIAVILVVAFVDIGLISNIEYNWNVWMVFMLTVVKIFFIVHLSFSQLVKIISQSHLLSHVLVLFTLLIGLIIFSFASDFAALHLIDDNNFKSNYDINSSIWTVFFEYFYLSIITFSSVGYGDIVPVSIVAKSTVILEVGLRFFVLVFGIANVNQIKINQE</sequence>
<feature type="transmembrane region" description="Helical" evidence="1">
    <location>
        <begin position="147"/>
        <end position="169"/>
    </location>
</feature>
<dbReference type="Pfam" id="PF07885">
    <property type="entry name" value="Ion_trans_2"/>
    <property type="match status" value="1"/>
</dbReference>
<proteinExistence type="predicted"/>
<dbReference type="InterPro" id="IPR013099">
    <property type="entry name" value="K_chnl_dom"/>
</dbReference>
<keyword evidence="1" id="KW-1133">Transmembrane helix</keyword>
<feature type="domain" description="Potassium channel" evidence="2">
    <location>
        <begin position="82"/>
        <end position="171"/>
    </location>
</feature>
<evidence type="ECO:0000313" key="4">
    <source>
        <dbReference type="Proteomes" id="UP001194729"/>
    </source>
</evidence>
<keyword evidence="3" id="KW-0406">Ion transport</keyword>
<keyword evidence="1" id="KW-0472">Membrane</keyword>
<feature type="transmembrane region" description="Helical" evidence="1">
    <location>
        <begin position="44"/>
        <end position="63"/>
    </location>
</feature>
<evidence type="ECO:0000313" key="3">
    <source>
        <dbReference type="EMBL" id="MBF4984502.1"/>
    </source>
</evidence>
<organism evidence="3 4">
    <name type="scientific">Nonlabens mediterrranea</name>
    <dbReference type="NCBI Taxonomy" id="1419947"/>
    <lineage>
        <taxon>Bacteria</taxon>
        <taxon>Pseudomonadati</taxon>
        <taxon>Bacteroidota</taxon>
        <taxon>Flavobacteriia</taxon>
        <taxon>Flavobacteriales</taxon>
        <taxon>Flavobacteriaceae</taxon>
        <taxon>Nonlabens</taxon>
    </lineage>
</organism>
<gene>
    <name evidence="3" type="ORF">FNJ87_09245</name>
</gene>
<dbReference type="EMBL" id="JADKYU010000473">
    <property type="protein sequence ID" value="MBF4984502.1"/>
    <property type="molecule type" value="Genomic_DNA"/>
</dbReference>
<keyword evidence="3" id="KW-0407">Ion channel</keyword>
<reference evidence="3 4" key="1">
    <citation type="submission" date="2020-11" db="EMBL/GenBank/DDBJ databases">
        <title>P. mediterranea TC4 genome.</title>
        <authorList>
            <person name="Molmeret M."/>
        </authorList>
    </citation>
    <scope>NUCLEOTIDE SEQUENCE [LARGE SCALE GENOMIC DNA]</scope>
    <source>
        <strain evidence="3 4">TC4</strain>
    </source>
</reference>
<evidence type="ECO:0000259" key="2">
    <source>
        <dbReference type="Pfam" id="PF07885"/>
    </source>
</evidence>
<feature type="transmembrane region" description="Helical" evidence="1">
    <location>
        <begin position="21"/>
        <end position="38"/>
    </location>
</feature>
<accession>A0ABS0A559</accession>
<dbReference type="SUPFAM" id="SSF81324">
    <property type="entry name" value="Voltage-gated potassium channels"/>
    <property type="match status" value="1"/>
</dbReference>
<keyword evidence="3" id="KW-0813">Transport</keyword>
<dbReference type="Gene3D" id="1.10.287.70">
    <property type="match status" value="1"/>
</dbReference>
<comment type="caution">
    <text evidence="3">The sequence shown here is derived from an EMBL/GenBank/DDBJ whole genome shotgun (WGS) entry which is preliminary data.</text>
</comment>
<feature type="transmembrane region" description="Helical" evidence="1">
    <location>
        <begin position="75"/>
        <end position="95"/>
    </location>
</feature>
<keyword evidence="4" id="KW-1185">Reference proteome</keyword>
<dbReference type="Proteomes" id="UP001194729">
    <property type="component" value="Unassembled WGS sequence"/>
</dbReference>
<name>A0ABS0A559_9FLAO</name>
<feature type="transmembrane region" description="Helical" evidence="1">
    <location>
        <begin position="115"/>
        <end position="135"/>
    </location>
</feature>
<evidence type="ECO:0000256" key="1">
    <source>
        <dbReference type="SAM" id="Phobius"/>
    </source>
</evidence>